<feature type="region of interest" description="Disordered" evidence="1">
    <location>
        <begin position="130"/>
        <end position="333"/>
    </location>
</feature>
<feature type="region of interest" description="Disordered" evidence="1">
    <location>
        <begin position="1"/>
        <end position="38"/>
    </location>
</feature>
<dbReference type="Proteomes" id="UP000184073">
    <property type="component" value="Unassembled WGS sequence"/>
</dbReference>
<feature type="compositionally biased region" description="Polar residues" evidence="1">
    <location>
        <begin position="301"/>
        <end position="314"/>
    </location>
</feature>
<feature type="compositionally biased region" description="Polar residues" evidence="1">
    <location>
        <begin position="166"/>
        <end position="180"/>
    </location>
</feature>
<gene>
    <name evidence="2" type="ORF">ASPVEDRAFT_214844</name>
</gene>
<organism evidence="2 3">
    <name type="scientific">Aspergillus versicolor CBS 583.65</name>
    <dbReference type="NCBI Taxonomy" id="1036611"/>
    <lineage>
        <taxon>Eukaryota</taxon>
        <taxon>Fungi</taxon>
        <taxon>Dikarya</taxon>
        <taxon>Ascomycota</taxon>
        <taxon>Pezizomycotina</taxon>
        <taxon>Eurotiomycetes</taxon>
        <taxon>Eurotiomycetidae</taxon>
        <taxon>Eurotiales</taxon>
        <taxon>Aspergillaceae</taxon>
        <taxon>Aspergillus</taxon>
        <taxon>Aspergillus subgen. Nidulantes</taxon>
    </lineage>
</organism>
<sequence length="450" mass="48489">MEELKSATVEEAKPISVGKTPLSPYSNGGSDNVGSDAWRTSRAVSNPSAIVPQYANAPAFATARSVSSPFSQAEDPTSPVLVAKKINVSSGISKRIKALEQFSGNREGAATPPNLSTQNAASFGAVRKRASVSYGTGNSEASLSRHSSYAPEPFSRTASLRRPDSRASTNAEQPTNSVSVTARIIREPSAPANDLNAGTEPRTLNLQASPLTVEHGTSDQPASRDPTPDATPNQIEPRKMSVSSISSAKPPAGTMPRSESRLSVSSRNDGYFLSRSPSETSASSPEEKKESRASRLIRRMSSITSPSRRSTVGSKSPALKEEDNMPSLDNRSKTTVELPAPVDIGELNVQFPDTLLWKRRFIRIDSQGYLILTPGNMDSSNRNMVKRYHLTEFKTPCVPDEEREELANSILLDFLDGSTLQCACESRQGQAFVLQTLVDAHGTHQQLVSK</sequence>
<protein>
    <submittedName>
        <fullName evidence="2">Uncharacterized protein</fullName>
    </submittedName>
</protein>
<proteinExistence type="predicted"/>
<dbReference type="RefSeq" id="XP_040661798.1">
    <property type="nucleotide sequence ID" value="XM_040809464.1"/>
</dbReference>
<dbReference type="AlphaFoldDB" id="A0A1L9P3D5"/>
<dbReference type="GeneID" id="63724975"/>
<dbReference type="VEuPathDB" id="FungiDB:ASPVEDRAFT_214844"/>
<name>A0A1L9P3D5_ASPVE</name>
<feature type="compositionally biased region" description="Polar residues" evidence="1">
    <location>
        <begin position="23"/>
        <end position="33"/>
    </location>
</feature>
<keyword evidence="3" id="KW-1185">Reference proteome</keyword>
<reference evidence="3" key="1">
    <citation type="journal article" date="2017" name="Genome Biol.">
        <title>Comparative genomics reveals high biological diversity and specific adaptations in the industrially and medically important fungal genus Aspergillus.</title>
        <authorList>
            <person name="de Vries R.P."/>
            <person name="Riley R."/>
            <person name="Wiebenga A."/>
            <person name="Aguilar-Osorio G."/>
            <person name="Amillis S."/>
            <person name="Uchima C.A."/>
            <person name="Anderluh G."/>
            <person name="Asadollahi M."/>
            <person name="Askin M."/>
            <person name="Barry K."/>
            <person name="Battaglia E."/>
            <person name="Bayram O."/>
            <person name="Benocci T."/>
            <person name="Braus-Stromeyer S.A."/>
            <person name="Caldana C."/>
            <person name="Canovas D."/>
            <person name="Cerqueira G.C."/>
            <person name="Chen F."/>
            <person name="Chen W."/>
            <person name="Choi C."/>
            <person name="Clum A."/>
            <person name="Dos Santos R.A."/>
            <person name="Damasio A.R."/>
            <person name="Diallinas G."/>
            <person name="Emri T."/>
            <person name="Fekete E."/>
            <person name="Flipphi M."/>
            <person name="Freyberg S."/>
            <person name="Gallo A."/>
            <person name="Gournas C."/>
            <person name="Habgood R."/>
            <person name="Hainaut M."/>
            <person name="Harispe M.L."/>
            <person name="Henrissat B."/>
            <person name="Hilden K.S."/>
            <person name="Hope R."/>
            <person name="Hossain A."/>
            <person name="Karabika E."/>
            <person name="Karaffa L."/>
            <person name="Karanyi Z."/>
            <person name="Krasevec N."/>
            <person name="Kuo A."/>
            <person name="Kusch H."/>
            <person name="LaButti K."/>
            <person name="Lagendijk E.L."/>
            <person name="Lapidus A."/>
            <person name="Levasseur A."/>
            <person name="Lindquist E."/>
            <person name="Lipzen A."/>
            <person name="Logrieco A.F."/>
            <person name="MacCabe A."/>
            <person name="Maekelae M.R."/>
            <person name="Malavazi I."/>
            <person name="Melin P."/>
            <person name="Meyer V."/>
            <person name="Mielnichuk N."/>
            <person name="Miskei M."/>
            <person name="Molnar A.P."/>
            <person name="Mule G."/>
            <person name="Ngan C.Y."/>
            <person name="Orejas M."/>
            <person name="Orosz E."/>
            <person name="Ouedraogo J.P."/>
            <person name="Overkamp K.M."/>
            <person name="Park H.-S."/>
            <person name="Perrone G."/>
            <person name="Piumi F."/>
            <person name="Punt P.J."/>
            <person name="Ram A.F."/>
            <person name="Ramon A."/>
            <person name="Rauscher S."/>
            <person name="Record E."/>
            <person name="Riano-Pachon D.M."/>
            <person name="Robert V."/>
            <person name="Roehrig J."/>
            <person name="Ruller R."/>
            <person name="Salamov A."/>
            <person name="Salih N.S."/>
            <person name="Samson R.A."/>
            <person name="Sandor E."/>
            <person name="Sanguinetti M."/>
            <person name="Schuetze T."/>
            <person name="Sepcic K."/>
            <person name="Shelest E."/>
            <person name="Sherlock G."/>
            <person name="Sophianopoulou V."/>
            <person name="Squina F.M."/>
            <person name="Sun H."/>
            <person name="Susca A."/>
            <person name="Todd R.B."/>
            <person name="Tsang A."/>
            <person name="Unkles S.E."/>
            <person name="van de Wiele N."/>
            <person name="van Rossen-Uffink D."/>
            <person name="Oliveira J.V."/>
            <person name="Vesth T.C."/>
            <person name="Visser J."/>
            <person name="Yu J.-H."/>
            <person name="Zhou M."/>
            <person name="Andersen M.R."/>
            <person name="Archer D.B."/>
            <person name="Baker S.E."/>
            <person name="Benoit I."/>
            <person name="Brakhage A.A."/>
            <person name="Braus G.H."/>
            <person name="Fischer R."/>
            <person name="Frisvad J.C."/>
            <person name="Goldman G.H."/>
            <person name="Houbraken J."/>
            <person name="Oakley B."/>
            <person name="Pocsi I."/>
            <person name="Scazzocchio C."/>
            <person name="Seiboth B."/>
            <person name="vanKuyk P.A."/>
            <person name="Wortman J."/>
            <person name="Dyer P.S."/>
            <person name="Grigoriev I.V."/>
        </authorList>
    </citation>
    <scope>NUCLEOTIDE SEQUENCE [LARGE SCALE GENOMIC DNA]</scope>
    <source>
        <strain evidence="3">CBS 583.65</strain>
    </source>
</reference>
<dbReference type="OrthoDB" id="74412at2759"/>
<feature type="compositionally biased region" description="Low complexity" evidence="1">
    <location>
        <begin position="274"/>
        <end position="284"/>
    </location>
</feature>
<feature type="compositionally biased region" description="Basic and acidic residues" evidence="1">
    <location>
        <begin position="1"/>
        <end position="13"/>
    </location>
</feature>
<evidence type="ECO:0000256" key="1">
    <source>
        <dbReference type="SAM" id="MobiDB-lite"/>
    </source>
</evidence>
<evidence type="ECO:0000313" key="2">
    <source>
        <dbReference type="EMBL" id="OJI96035.1"/>
    </source>
</evidence>
<accession>A0A1L9P3D5</accession>
<evidence type="ECO:0000313" key="3">
    <source>
        <dbReference type="Proteomes" id="UP000184073"/>
    </source>
</evidence>
<feature type="compositionally biased region" description="Polar residues" evidence="1">
    <location>
        <begin position="133"/>
        <end position="147"/>
    </location>
</feature>
<dbReference type="STRING" id="1036611.A0A1L9P3D5"/>
<dbReference type="EMBL" id="KV878125">
    <property type="protein sequence ID" value="OJI96035.1"/>
    <property type="molecule type" value="Genomic_DNA"/>
</dbReference>